<sequence length="149" mass="16341">MVGDLCSGASFWGAGEGDLDRCGEGRGEPFALLGEGDLEWSLEADLDLFLPFSSGELLLLVDLDLDLPLESYSLVTAMTLPLNLLLSNFLKASFMSSNFLYSTLPTSFPSLSLRTSAKHTSPACLKWSLRSCQEHPWGRLLMVTRYSVL</sequence>
<dbReference type="AlphaFoldDB" id="A0A6B2LH05"/>
<organism evidence="1">
    <name type="scientific">Arcella intermedia</name>
    <dbReference type="NCBI Taxonomy" id="1963864"/>
    <lineage>
        <taxon>Eukaryota</taxon>
        <taxon>Amoebozoa</taxon>
        <taxon>Tubulinea</taxon>
        <taxon>Elardia</taxon>
        <taxon>Arcellinida</taxon>
        <taxon>Sphaerothecina</taxon>
        <taxon>Arcellidae</taxon>
        <taxon>Arcella</taxon>
    </lineage>
</organism>
<evidence type="ECO:0000313" key="1">
    <source>
        <dbReference type="EMBL" id="NDV36356.1"/>
    </source>
</evidence>
<reference evidence="1" key="1">
    <citation type="journal article" date="2020" name="J. Eukaryot. Microbiol.">
        <title>De novo Sequencing, Assembly and Annotation of the Transcriptome for the Free-Living Testate Amoeba Arcella intermedia.</title>
        <authorList>
            <person name="Ribeiro G.M."/>
            <person name="Porfirio-Sousa A.L."/>
            <person name="Maurer-Alcala X.X."/>
            <person name="Katz L.A."/>
            <person name="Lahr D.J.G."/>
        </authorList>
    </citation>
    <scope>NUCLEOTIDE SEQUENCE</scope>
</reference>
<proteinExistence type="predicted"/>
<protein>
    <submittedName>
        <fullName evidence="1">Uncharacterized protein</fullName>
    </submittedName>
</protein>
<name>A0A6B2LH05_9EUKA</name>
<accession>A0A6B2LH05</accession>
<dbReference type="EMBL" id="GIBP01007387">
    <property type="protein sequence ID" value="NDV36356.1"/>
    <property type="molecule type" value="Transcribed_RNA"/>
</dbReference>